<feature type="region of interest" description="Disordered" evidence="1">
    <location>
        <begin position="153"/>
        <end position="198"/>
    </location>
</feature>
<reference evidence="3" key="1">
    <citation type="journal article" date="2019" name="Int. J. Syst. Evol. Microbiol.">
        <title>The Global Catalogue of Microorganisms (GCM) 10K type strain sequencing project: providing services to taxonomists for standard genome sequencing and annotation.</title>
        <authorList>
            <consortium name="The Broad Institute Genomics Platform"/>
            <consortium name="The Broad Institute Genome Sequencing Center for Infectious Disease"/>
            <person name="Wu L."/>
            <person name="Ma J."/>
        </authorList>
    </citation>
    <scope>NUCLEOTIDE SEQUENCE [LARGE SCALE GENOMIC DNA]</scope>
    <source>
        <strain evidence="3">JCM 4586</strain>
    </source>
</reference>
<evidence type="ECO:0000313" key="3">
    <source>
        <dbReference type="Proteomes" id="UP000659223"/>
    </source>
</evidence>
<evidence type="ECO:0000256" key="1">
    <source>
        <dbReference type="SAM" id="MobiDB-lite"/>
    </source>
</evidence>
<keyword evidence="3" id="KW-1185">Reference proteome</keyword>
<protein>
    <submittedName>
        <fullName evidence="2">Uncharacterized protein</fullName>
    </submittedName>
</protein>
<feature type="region of interest" description="Disordered" evidence="1">
    <location>
        <begin position="1"/>
        <end position="82"/>
    </location>
</feature>
<evidence type="ECO:0000313" key="2">
    <source>
        <dbReference type="EMBL" id="GGY12117.1"/>
    </source>
</evidence>
<dbReference type="Proteomes" id="UP000659223">
    <property type="component" value="Unassembled WGS sequence"/>
</dbReference>
<proteinExistence type="predicted"/>
<accession>A0ABQ2ZFT9</accession>
<comment type="caution">
    <text evidence="2">The sequence shown here is derived from an EMBL/GenBank/DDBJ whole genome shotgun (WGS) entry which is preliminary data.</text>
</comment>
<sequence length="198" mass="20442">MRASHLSWAVRGSTAGAAADQRRSRVLLPLPGSPDTTTTEPAGYDSTAGARLPAARRSTTPRGRSPAAGEGGDTGAGTARPRIPEGSAAALSVVPVRLTVCRPLPIACCVRSLARTAGRTVRGPGQEQGQSFRRHRAPCRFTGRPYGFAGWAAAGRGERRSQGRARGRAEGKGPGPGPVGSRVSEQSPWRSRAGRGGG</sequence>
<name>A0ABQ2ZFT9_9ACTN</name>
<dbReference type="EMBL" id="BMUT01000028">
    <property type="protein sequence ID" value="GGY12117.1"/>
    <property type="molecule type" value="Genomic_DNA"/>
</dbReference>
<organism evidence="2 3">
    <name type="scientific">Streptomyces hiroshimensis</name>
    <dbReference type="NCBI Taxonomy" id="66424"/>
    <lineage>
        <taxon>Bacteria</taxon>
        <taxon>Bacillati</taxon>
        <taxon>Actinomycetota</taxon>
        <taxon>Actinomycetes</taxon>
        <taxon>Kitasatosporales</taxon>
        <taxon>Streptomycetaceae</taxon>
        <taxon>Streptomyces</taxon>
    </lineage>
</organism>
<gene>
    <name evidence="2" type="ORF">GCM10010324_68570</name>
</gene>
<feature type="compositionally biased region" description="Basic and acidic residues" evidence="1">
    <location>
        <begin position="156"/>
        <end position="171"/>
    </location>
</feature>